<gene>
    <name evidence="2" type="ORF">H8S07_12785</name>
</gene>
<dbReference type="InterPro" id="IPR036163">
    <property type="entry name" value="HMA_dom_sf"/>
</dbReference>
<proteinExistence type="predicted"/>
<organism evidence="2 3">
    <name type="scientific">Dorea hominis</name>
    <dbReference type="NCBI Taxonomy" id="2763040"/>
    <lineage>
        <taxon>Bacteria</taxon>
        <taxon>Bacillati</taxon>
        <taxon>Bacillota</taxon>
        <taxon>Clostridia</taxon>
        <taxon>Lachnospirales</taxon>
        <taxon>Lachnospiraceae</taxon>
        <taxon>Dorea</taxon>
    </lineage>
</organism>
<comment type="caution">
    <text evidence="2">The sequence shown here is derived from an EMBL/GenBank/DDBJ whole genome shotgun (WGS) entry which is preliminary data.</text>
</comment>
<evidence type="ECO:0000313" key="2">
    <source>
        <dbReference type="EMBL" id="MBC5666115.1"/>
    </source>
</evidence>
<reference evidence="2 3" key="1">
    <citation type="submission" date="2020-08" db="EMBL/GenBank/DDBJ databases">
        <title>Genome public.</title>
        <authorList>
            <person name="Liu C."/>
            <person name="Sun Q."/>
        </authorList>
    </citation>
    <scope>NUCLEOTIDE SEQUENCE [LARGE SCALE GENOMIC DNA]</scope>
    <source>
        <strain evidence="2 3">NSJ-36</strain>
    </source>
</reference>
<dbReference type="EMBL" id="JACOOY010000019">
    <property type="protein sequence ID" value="MBC5666115.1"/>
    <property type="molecule type" value="Genomic_DNA"/>
</dbReference>
<feature type="domain" description="HMA" evidence="1">
    <location>
        <begin position="52"/>
        <end position="116"/>
    </location>
</feature>
<protein>
    <submittedName>
        <fullName evidence="2">Heavy-metal-associated domain-containing protein</fullName>
    </submittedName>
</protein>
<name>A0ABR7EZU0_9FIRM</name>
<dbReference type="SUPFAM" id="SSF55008">
    <property type="entry name" value="HMA, heavy metal-associated domain"/>
    <property type="match status" value="1"/>
</dbReference>
<evidence type="ECO:0000259" key="1">
    <source>
        <dbReference type="PROSITE" id="PS50846"/>
    </source>
</evidence>
<dbReference type="Proteomes" id="UP000647235">
    <property type="component" value="Unassembled WGS sequence"/>
</dbReference>
<dbReference type="Gene3D" id="3.30.70.100">
    <property type="match status" value="1"/>
</dbReference>
<dbReference type="PROSITE" id="PS50846">
    <property type="entry name" value="HMA_2"/>
    <property type="match status" value="1"/>
</dbReference>
<evidence type="ECO:0000313" key="3">
    <source>
        <dbReference type="Proteomes" id="UP000647235"/>
    </source>
</evidence>
<keyword evidence="3" id="KW-1185">Reference proteome</keyword>
<dbReference type="RefSeq" id="WP_021861304.1">
    <property type="nucleotide sequence ID" value="NZ_JACOOY010000019.1"/>
</dbReference>
<sequence>MATIVICLILVVICIVGIRSMINRTAHGCCGGGGDNVKKVKVKDKNVSHYPYTCTVGVSGMTCSNCKKRVENAFNEKEGVYAVVDLAKAQAVIHMKEKMPEDEIMSTIWQSGYEPDGLKFS</sequence>
<dbReference type="InterPro" id="IPR006121">
    <property type="entry name" value="HMA_dom"/>
</dbReference>
<dbReference type="Pfam" id="PF00403">
    <property type="entry name" value="HMA"/>
    <property type="match status" value="1"/>
</dbReference>
<dbReference type="CDD" id="cd00371">
    <property type="entry name" value="HMA"/>
    <property type="match status" value="1"/>
</dbReference>
<accession>A0ABR7EZU0</accession>